<sequence>MQAEMGSLISPTDNVGMIDDTLPFHISINMKVFFPLEMPCSSTFKTTISFRNFPIVPLSIHNISVARTSAVMGKVPYFVTLVALLAVSGMSGAETRVHTPTPGESEAQNRLPNSILSSEPKPLVQHRPHPP</sequence>
<comment type="caution">
    <text evidence="2">The sequence shown here is derived from an EMBL/GenBank/DDBJ whole genome shotgun (WGS) entry which is preliminary data.</text>
</comment>
<feature type="compositionally biased region" description="Polar residues" evidence="1">
    <location>
        <begin position="106"/>
        <end position="117"/>
    </location>
</feature>
<accession>A0A6L2KDD1</accession>
<reference evidence="2" key="1">
    <citation type="journal article" date="2019" name="Sci. Rep.">
        <title>Draft genome of Tanacetum cinerariifolium, the natural source of mosquito coil.</title>
        <authorList>
            <person name="Yamashiro T."/>
            <person name="Shiraishi A."/>
            <person name="Satake H."/>
            <person name="Nakayama K."/>
        </authorList>
    </citation>
    <scope>NUCLEOTIDE SEQUENCE</scope>
</reference>
<name>A0A6L2KDD1_TANCI</name>
<evidence type="ECO:0000256" key="1">
    <source>
        <dbReference type="SAM" id="MobiDB-lite"/>
    </source>
</evidence>
<protein>
    <submittedName>
        <fullName evidence="2">Uncharacterized protein</fullName>
    </submittedName>
</protein>
<dbReference type="AlphaFoldDB" id="A0A6L2KDD1"/>
<organism evidence="2">
    <name type="scientific">Tanacetum cinerariifolium</name>
    <name type="common">Dalmatian daisy</name>
    <name type="synonym">Chrysanthemum cinerariifolium</name>
    <dbReference type="NCBI Taxonomy" id="118510"/>
    <lineage>
        <taxon>Eukaryota</taxon>
        <taxon>Viridiplantae</taxon>
        <taxon>Streptophyta</taxon>
        <taxon>Embryophyta</taxon>
        <taxon>Tracheophyta</taxon>
        <taxon>Spermatophyta</taxon>
        <taxon>Magnoliopsida</taxon>
        <taxon>eudicotyledons</taxon>
        <taxon>Gunneridae</taxon>
        <taxon>Pentapetalae</taxon>
        <taxon>asterids</taxon>
        <taxon>campanulids</taxon>
        <taxon>Asterales</taxon>
        <taxon>Asteraceae</taxon>
        <taxon>Asteroideae</taxon>
        <taxon>Anthemideae</taxon>
        <taxon>Anthemidinae</taxon>
        <taxon>Tanacetum</taxon>
    </lineage>
</organism>
<proteinExistence type="predicted"/>
<feature type="region of interest" description="Disordered" evidence="1">
    <location>
        <begin position="93"/>
        <end position="131"/>
    </location>
</feature>
<gene>
    <name evidence="2" type="ORF">Tci_019334</name>
</gene>
<dbReference type="EMBL" id="BKCJ010002260">
    <property type="protein sequence ID" value="GEU47356.1"/>
    <property type="molecule type" value="Genomic_DNA"/>
</dbReference>
<evidence type="ECO:0000313" key="2">
    <source>
        <dbReference type="EMBL" id="GEU47356.1"/>
    </source>
</evidence>